<dbReference type="SUPFAM" id="SSF64518">
    <property type="entry name" value="Phase 1 flagellin"/>
    <property type="match status" value="1"/>
</dbReference>
<evidence type="ECO:0000313" key="8">
    <source>
        <dbReference type="EMBL" id="TDP83650.1"/>
    </source>
</evidence>
<keyword evidence="8" id="KW-0969">Cilium</keyword>
<comment type="subcellular location">
    <subcellularLocation>
        <location evidence="1">Bacterial flagellum</location>
    </subcellularLocation>
    <subcellularLocation>
        <location evidence="2">Secreted</location>
    </subcellularLocation>
</comment>
<evidence type="ECO:0000256" key="1">
    <source>
        <dbReference type="ARBA" id="ARBA00004365"/>
    </source>
</evidence>
<dbReference type="RefSeq" id="WP_133608298.1">
    <property type="nucleotide sequence ID" value="NZ_JBASTO010000352.1"/>
</dbReference>
<evidence type="ECO:0000259" key="6">
    <source>
        <dbReference type="Pfam" id="PF00669"/>
    </source>
</evidence>
<evidence type="ECO:0000259" key="7">
    <source>
        <dbReference type="Pfam" id="PF00700"/>
    </source>
</evidence>
<name>A0A4R6RBY1_9BURK</name>
<dbReference type="PANTHER" id="PTHR42792">
    <property type="entry name" value="FLAGELLIN"/>
    <property type="match status" value="1"/>
</dbReference>
<protein>
    <submittedName>
        <fullName evidence="8">Flagellar hook-associated protein 3 FlgL</fullName>
    </submittedName>
</protein>
<proteinExistence type="inferred from homology"/>
<dbReference type="Pfam" id="PF00669">
    <property type="entry name" value="Flagellin_N"/>
    <property type="match status" value="1"/>
</dbReference>
<keyword evidence="9" id="KW-1185">Reference proteome</keyword>
<comment type="caution">
    <text evidence="8">The sequence shown here is derived from an EMBL/GenBank/DDBJ whole genome shotgun (WGS) entry which is preliminary data.</text>
</comment>
<sequence length="418" mass="43415">MRIATAHAYDASIQNLQKRQQDLAESQMQLTSGKRVNSASDDPTAAARAERALASIARSDANKRSLDASRNVMNITESALGDTVELMQTARETLVAAGNGTYSDGERKALATKLREIRNQLLSVANRPDGGGGFVFGGQGSATPPFVDGNTGVTFVGQGGETLASSSEKLNLTVDGDQVWLKARGGNGVFTTAQGTNANTSGPNSGTGWITSGTVTAPSQLPYPTPSGGSSPSYSVRFNVSGGTTTYDVLDNSTAPATTLSTGQPYNSGKTIDITGKGMSVSIAGAPADGDRFTIGEATNNLNMFSSLDKTIAALSQTNASSSSIQQAVNTGMTEIDSVLGNVQAARSAVGESLNRMDGIESRIETLKLAAATEKSNAEDLDMTAAISNFQNRQTGYQAALQSYASVQKLSLFQYING</sequence>
<feature type="compositionally biased region" description="Polar residues" evidence="5">
    <location>
        <begin position="192"/>
        <end position="219"/>
    </location>
</feature>
<evidence type="ECO:0000256" key="2">
    <source>
        <dbReference type="ARBA" id="ARBA00004613"/>
    </source>
</evidence>
<dbReference type="OrthoDB" id="9768249at2"/>
<feature type="region of interest" description="Disordered" evidence="5">
    <location>
        <begin position="192"/>
        <end position="231"/>
    </location>
</feature>
<keyword evidence="8" id="KW-0282">Flagellum</keyword>
<dbReference type="EMBL" id="SNXW01000004">
    <property type="protein sequence ID" value="TDP83650.1"/>
    <property type="molecule type" value="Genomic_DNA"/>
</dbReference>
<dbReference type="InterPro" id="IPR001029">
    <property type="entry name" value="Flagellin_N"/>
</dbReference>
<keyword evidence="8" id="KW-0966">Cell projection</keyword>
<dbReference type="Gene3D" id="1.20.1330.10">
    <property type="entry name" value="f41 fragment of flagellin, N-terminal domain"/>
    <property type="match status" value="2"/>
</dbReference>
<evidence type="ECO:0000256" key="3">
    <source>
        <dbReference type="ARBA" id="ARBA00005709"/>
    </source>
</evidence>
<feature type="domain" description="Flagellin N-terminal" evidence="6">
    <location>
        <begin position="5"/>
        <end position="139"/>
    </location>
</feature>
<dbReference type="AlphaFoldDB" id="A0A4R6RBY1"/>
<comment type="similarity">
    <text evidence="3">Belongs to the bacterial flagellin family.</text>
</comment>
<dbReference type="InterPro" id="IPR001492">
    <property type="entry name" value="Flagellin"/>
</dbReference>
<dbReference type="GO" id="GO:0005198">
    <property type="term" value="F:structural molecule activity"/>
    <property type="evidence" value="ECO:0007669"/>
    <property type="project" value="InterPro"/>
</dbReference>
<keyword evidence="4" id="KW-0975">Bacterial flagellum</keyword>
<dbReference type="GO" id="GO:0005576">
    <property type="term" value="C:extracellular region"/>
    <property type="evidence" value="ECO:0007669"/>
    <property type="project" value="UniProtKB-SubCell"/>
</dbReference>
<dbReference type="GO" id="GO:0009424">
    <property type="term" value="C:bacterial-type flagellum hook"/>
    <property type="evidence" value="ECO:0007669"/>
    <property type="project" value="InterPro"/>
</dbReference>
<feature type="domain" description="Flagellin C-terminal" evidence="7">
    <location>
        <begin position="334"/>
        <end position="416"/>
    </location>
</feature>
<accession>A0A4R6RBY1</accession>
<dbReference type="InterPro" id="IPR046358">
    <property type="entry name" value="Flagellin_C"/>
</dbReference>
<dbReference type="NCBIfam" id="TIGR02550">
    <property type="entry name" value="flagell_flgL"/>
    <property type="match status" value="1"/>
</dbReference>
<dbReference type="InterPro" id="IPR013384">
    <property type="entry name" value="Flagell_FlgL"/>
</dbReference>
<reference evidence="8 9" key="1">
    <citation type="submission" date="2019-03" db="EMBL/GenBank/DDBJ databases">
        <title>Genomic Encyclopedia of Type Strains, Phase IV (KMG-IV): sequencing the most valuable type-strain genomes for metagenomic binning, comparative biology and taxonomic classification.</title>
        <authorList>
            <person name="Goeker M."/>
        </authorList>
    </citation>
    <scope>NUCLEOTIDE SEQUENCE [LARGE SCALE GENOMIC DNA]</scope>
    <source>
        <strain evidence="8 9">DSM 11901</strain>
    </source>
</reference>
<evidence type="ECO:0000256" key="4">
    <source>
        <dbReference type="ARBA" id="ARBA00023143"/>
    </source>
</evidence>
<dbReference type="GO" id="GO:0071973">
    <property type="term" value="P:bacterial-type flagellum-dependent cell motility"/>
    <property type="evidence" value="ECO:0007669"/>
    <property type="project" value="InterPro"/>
</dbReference>
<dbReference type="Proteomes" id="UP000294593">
    <property type="component" value="Unassembled WGS sequence"/>
</dbReference>
<dbReference type="Pfam" id="PF00700">
    <property type="entry name" value="Flagellin_C"/>
    <property type="match status" value="1"/>
</dbReference>
<gene>
    <name evidence="8" type="ORF">EV672_10428</name>
</gene>
<dbReference type="PANTHER" id="PTHR42792:SF1">
    <property type="entry name" value="FLAGELLAR HOOK-ASSOCIATED PROTEIN 3"/>
    <property type="match status" value="1"/>
</dbReference>
<evidence type="ECO:0000256" key="5">
    <source>
        <dbReference type="SAM" id="MobiDB-lite"/>
    </source>
</evidence>
<organism evidence="8 9">
    <name type="scientific">Aquabacterium commune</name>
    <dbReference type="NCBI Taxonomy" id="70586"/>
    <lineage>
        <taxon>Bacteria</taxon>
        <taxon>Pseudomonadati</taxon>
        <taxon>Pseudomonadota</taxon>
        <taxon>Betaproteobacteria</taxon>
        <taxon>Burkholderiales</taxon>
        <taxon>Aquabacterium</taxon>
    </lineage>
</organism>
<evidence type="ECO:0000313" key="9">
    <source>
        <dbReference type="Proteomes" id="UP000294593"/>
    </source>
</evidence>